<proteinExistence type="predicted"/>
<sequence length="89" mass="9775">MPLPELAVQTSFVRPTPLKLELSVLWTPHADHCIVRTSAYLGTSGDLVAMGVGSAPSWQFPDALNEALSEHLERSISRIYSELVNPDPF</sequence>
<protein>
    <submittedName>
        <fullName evidence="1">Uncharacterized protein</fullName>
    </submittedName>
</protein>
<reference evidence="1" key="1">
    <citation type="submission" date="2015-06" db="EMBL/GenBank/DDBJ databases">
        <authorList>
            <person name="Joergensen T."/>
        </authorList>
    </citation>
    <scope>NUCLEOTIDE SEQUENCE</scope>
    <source>
        <strain evidence="1">RGFK1751</strain>
    </source>
</reference>
<organism evidence="1">
    <name type="scientific">uncultured prokaryote</name>
    <dbReference type="NCBI Taxonomy" id="198431"/>
    <lineage>
        <taxon>unclassified sequences</taxon>
        <taxon>environmental samples</taxon>
    </lineage>
</organism>
<dbReference type="EMBL" id="LN854253">
    <property type="protein sequence ID" value="CRY97805.1"/>
    <property type="molecule type" value="Genomic_DNA"/>
</dbReference>
<dbReference type="AlphaFoldDB" id="A0A0H5Q8S3"/>
<accession>A0A0H5Q8S3</accession>
<evidence type="ECO:0000313" key="1">
    <source>
        <dbReference type="EMBL" id="CRY97805.1"/>
    </source>
</evidence>
<name>A0A0H5Q8S3_9ZZZZ</name>
<reference evidence="1" key="2">
    <citation type="submission" date="2015-07" db="EMBL/GenBank/DDBJ databases">
        <title>Plasmids, circular viruses and viroids from rat gut.</title>
        <authorList>
            <person name="Jorgensen T.J."/>
            <person name="Hansen M.A."/>
            <person name="Xu Z."/>
            <person name="Tabak M.A."/>
            <person name="Sorensen S.J."/>
            <person name="Hansen L.H."/>
        </authorList>
    </citation>
    <scope>NUCLEOTIDE SEQUENCE</scope>
    <source>
        <strain evidence="1">RGFK1751</strain>
    </source>
</reference>